<keyword evidence="5" id="KW-0788">Thiol protease</keyword>
<proteinExistence type="inferred from homology"/>
<evidence type="ECO:0000256" key="4">
    <source>
        <dbReference type="ARBA" id="ARBA00022801"/>
    </source>
</evidence>
<evidence type="ECO:0000256" key="1">
    <source>
        <dbReference type="ARBA" id="ARBA00007074"/>
    </source>
</evidence>
<sequence length="213" mass="24163">MASLSTGKPLFIFVISAFILSSCSSIKKTQRPVYGNNGGVIVQPTGPTIKRMGPYVMEKPDKDDAEKYSAIMGVKKSDIKNGRLYSFLNEWMGVPYKYGGLEKDGIDCSGFVYRLQQEVYDIENMPRSTNTQINFIKRKYEEELKEGDLVFFDFDGRQFSHVGVYLQNGYVVHASTRKGIMIIKLKDPYMYKYFSRGGSVLVEREGDTESSGR</sequence>
<gene>
    <name evidence="7" type="ORF">LT679_05115</name>
</gene>
<evidence type="ECO:0000313" key="7">
    <source>
        <dbReference type="EMBL" id="MCD8739972.1"/>
    </source>
</evidence>
<dbReference type="SUPFAM" id="SSF54001">
    <property type="entry name" value="Cysteine proteinases"/>
    <property type="match status" value="1"/>
</dbReference>
<keyword evidence="2" id="KW-0645">Protease</keyword>
<evidence type="ECO:0000256" key="3">
    <source>
        <dbReference type="ARBA" id="ARBA00022729"/>
    </source>
</evidence>
<keyword evidence="4" id="KW-0378">Hydrolase</keyword>
<dbReference type="RefSeq" id="WP_232176170.1">
    <property type="nucleotide sequence ID" value="NZ_JAJPWV010000002.1"/>
</dbReference>
<reference evidence="7 8" key="1">
    <citation type="submission" date="2021-12" db="EMBL/GenBank/DDBJ databases">
        <title>Mucilaginibacter roseus genome.</title>
        <authorList>
            <person name="Ferreira J.R."/>
            <person name="Newman J.D."/>
        </authorList>
    </citation>
    <scope>NUCLEOTIDE SEQUENCE [LARGE SCALE GENOMIC DNA]</scope>
    <source>
        <strain evidence="7 8">LMG 28454</strain>
    </source>
</reference>
<feature type="domain" description="NlpC/P60" evidence="6">
    <location>
        <begin position="78"/>
        <end position="201"/>
    </location>
</feature>
<dbReference type="InterPro" id="IPR000064">
    <property type="entry name" value="NLP_P60_dom"/>
</dbReference>
<dbReference type="Gene3D" id="3.90.1720.10">
    <property type="entry name" value="endopeptidase domain like (from Nostoc punctiforme)"/>
    <property type="match status" value="1"/>
</dbReference>
<dbReference type="EMBL" id="JAJPWV010000002">
    <property type="protein sequence ID" value="MCD8739972.1"/>
    <property type="molecule type" value="Genomic_DNA"/>
</dbReference>
<protein>
    <submittedName>
        <fullName evidence="7">NlpC/P60 family protein</fullName>
    </submittedName>
</protein>
<dbReference type="InterPro" id="IPR038765">
    <property type="entry name" value="Papain-like_cys_pep_sf"/>
</dbReference>
<accession>A0ABS8TZY0</accession>
<name>A0ABS8TZY0_9SPHI</name>
<keyword evidence="3" id="KW-0732">Signal</keyword>
<dbReference type="PANTHER" id="PTHR47360">
    <property type="entry name" value="MUREIN DD-ENDOPEPTIDASE MEPS/MUREIN LD-CARBOXYPEPTIDASE"/>
    <property type="match status" value="1"/>
</dbReference>
<evidence type="ECO:0000256" key="5">
    <source>
        <dbReference type="ARBA" id="ARBA00022807"/>
    </source>
</evidence>
<comment type="caution">
    <text evidence="7">The sequence shown here is derived from an EMBL/GenBank/DDBJ whole genome shotgun (WGS) entry which is preliminary data.</text>
</comment>
<organism evidence="7 8">
    <name type="scientific">Mucilaginibacter roseus</name>
    <dbReference type="NCBI Taxonomy" id="1528868"/>
    <lineage>
        <taxon>Bacteria</taxon>
        <taxon>Pseudomonadati</taxon>
        <taxon>Bacteroidota</taxon>
        <taxon>Sphingobacteriia</taxon>
        <taxon>Sphingobacteriales</taxon>
        <taxon>Sphingobacteriaceae</taxon>
        <taxon>Mucilaginibacter</taxon>
    </lineage>
</organism>
<dbReference type="PANTHER" id="PTHR47360:SF1">
    <property type="entry name" value="ENDOPEPTIDASE NLPC-RELATED"/>
    <property type="match status" value="1"/>
</dbReference>
<evidence type="ECO:0000313" key="8">
    <source>
        <dbReference type="Proteomes" id="UP001199919"/>
    </source>
</evidence>
<keyword evidence="8" id="KW-1185">Reference proteome</keyword>
<comment type="similarity">
    <text evidence="1">Belongs to the peptidase C40 family.</text>
</comment>
<dbReference type="InterPro" id="IPR052062">
    <property type="entry name" value="Murein_DD/LD_carboxypeptidase"/>
</dbReference>
<dbReference type="Pfam" id="PF00877">
    <property type="entry name" value="NLPC_P60"/>
    <property type="match status" value="1"/>
</dbReference>
<dbReference type="PROSITE" id="PS51935">
    <property type="entry name" value="NLPC_P60"/>
    <property type="match status" value="1"/>
</dbReference>
<evidence type="ECO:0000259" key="6">
    <source>
        <dbReference type="PROSITE" id="PS51935"/>
    </source>
</evidence>
<evidence type="ECO:0000256" key="2">
    <source>
        <dbReference type="ARBA" id="ARBA00022670"/>
    </source>
</evidence>
<dbReference type="Proteomes" id="UP001199919">
    <property type="component" value="Unassembled WGS sequence"/>
</dbReference>